<evidence type="ECO:0000313" key="4">
    <source>
        <dbReference type="EMBL" id="OAO12737.1"/>
    </source>
</evidence>
<accession>A0A196S9G9</accession>
<evidence type="ECO:0000313" key="5">
    <source>
        <dbReference type="Proteomes" id="UP000078348"/>
    </source>
</evidence>
<dbReference type="InterPro" id="IPR050194">
    <property type="entry name" value="Glycosyltransferase_grp1"/>
</dbReference>
<evidence type="ECO:0000256" key="1">
    <source>
        <dbReference type="ARBA" id="ARBA00022676"/>
    </source>
</evidence>
<comment type="caution">
    <text evidence="4">The sequence shown here is derived from an EMBL/GenBank/DDBJ whole genome shotgun (WGS) entry which is preliminary data.</text>
</comment>
<dbReference type="PANTHER" id="PTHR45947">
    <property type="entry name" value="SULFOQUINOVOSYL TRANSFERASE SQD2"/>
    <property type="match status" value="1"/>
</dbReference>
<dbReference type="AlphaFoldDB" id="A0A196S9G9"/>
<feature type="domain" description="Glycosyltransferase subfamily 4-like N-terminal" evidence="3">
    <location>
        <begin position="3"/>
        <end position="76"/>
    </location>
</feature>
<dbReference type="EMBL" id="LXWW01000517">
    <property type="protein sequence ID" value="OAO12737.1"/>
    <property type="molecule type" value="Genomic_DNA"/>
</dbReference>
<feature type="domain" description="Glycosyl transferase family 1" evidence="2">
    <location>
        <begin position="86"/>
        <end position="239"/>
    </location>
</feature>
<evidence type="ECO:0000259" key="2">
    <source>
        <dbReference type="Pfam" id="PF00534"/>
    </source>
</evidence>
<dbReference type="GO" id="GO:0016757">
    <property type="term" value="F:glycosyltransferase activity"/>
    <property type="evidence" value="ECO:0007669"/>
    <property type="project" value="UniProtKB-KW"/>
</dbReference>
<dbReference type="OrthoDB" id="10620382at2759"/>
<dbReference type="Pfam" id="PF00534">
    <property type="entry name" value="Glycos_transf_1"/>
    <property type="match status" value="1"/>
</dbReference>
<dbReference type="InterPro" id="IPR001296">
    <property type="entry name" value="Glyco_trans_1"/>
</dbReference>
<dbReference type="InterPro" id="IPR028098">
    <property type="entry name" value="Glyco_trans_4-like_N"/>
</dbReference>
<reference evidence="4 5" key="1">
    <citation type="submission" date="2016-05" db="EMBL/GenBank/DDBJ databases">
        <title>Nuclear genome of Blastocystis sp. subtype 1 NandII.</title>
        <authorList>
            <person name="Gentekaki E."/>
            <person name="Curtis B."/>
            <person name="Stairs C."/>
            <person name="Eme L."/>
            <person name="Herman E."/>
            <person name="Klimes V."/>
            <person name="Arias M.C."/>
            <person name="Elias M."/>
            <person name="Hilliou F."/>
            <person name="Klute M."/>
            <person name="Malik S.-B."/>
            <person name="Pightling A."/>
            <person name="Rachubinski R."/>
            <person name="Salas D."/>
            <person name="Schlacht A."/>
            <person name="Suga H."/>
            <person name="Archibald J."/>
            <person name="Ball S.G."/>
            <person name="Clark G."/>
            <person name="Dacks J."/>
            <person name="Van Der Giezen M."/>
            <person name="Tsaousis A."/>
            <person name="Roger A."/>
        </authorList>
    </citation>
    <scope>NUCLEOTIDE SEQUENCE [LARGE SCALE GENOMIC DNA]</scope>
    <source>
        <strain evidence="5">ATCC 50177 / NandII</strain>
    </source>
</reference>
<keyword evidence="1" id="KW-0328">Glycosyltransferase</keyword>
<dbReference type="Pfam" id="PF13439">
    <property type="entry name" value="Glyco_transf_4"/>
    <property type="match status" value="1"/>
</dbReference>
<sequence>ENGIPVTTAFHVQPENVSCHFGLQKSAFVNRRIYKFFHKHFYAYTEYIHCPTRFIAEELKKHGYKQDLRVISNGVDELYRAERGEKPEQYREKFCILSTGRLTKEKCQKLLIEAVKKSRHADEIQLFIAGQGPLLKKLVKAGEDLKNPPVIGFHPKEELVKMINYCDLYCHPSYAEIESIACVEAITCGLVPVISDSKKSAARYFALRPECLFSAGNSANLAQKIDYMIEHPEFRETLRTEYAEYAKQFALEKCIDEMEKMFTDAVEGKHR</sequence>
<feature type="non-terminal residue" evidence="4">
    <location>
        <position position="1"/>
    </location>
</feature>
<proteinExistence type="predicted"/>
<name>A0A196S9G9_BLAHN</name>
<gene>
    <name evidence="4" type="ORF">AV274_5582</name>
</gene>
<dbReference type="Gene3D" id="3.40.50.2000">
    <property type="entry name" value="Glycogen Phosphorylase B"/>
    <property type="match status" value="2"/>
</dbReference>
<dbReference type="SUPFAM" id="SSF53756">
    <property type="entry name" value="UDP-Glycosyltransferase/glycogen phosphorylase"/>
    <property type="match status" value="1"/>
</dbReference>
<keyword evidence="1" id="KW-0808">Transferase</keyword>
<keyword evidence="5" id="KW-1185">Reference proteome</keyword>
<organism evidence="4 5">
    <name type="scientific">Blastocystis sp. subtype 1 (strain ATCC 50177 / NandII)</name>
    <dbReference type="NCBI Taxonomy" id="478820"/>
    <lineage>
        <taxon>Eukaryota</taxon>
        <taxon>Sar</taxon>
        <taxon>Stramenopiles</taxon>
        <taxon>Bigyra</taxon>
        <taxon>Opalozoa</taxon>
        <taxon>Opalinata</taxon>
        <taxon>Blastocystidae</taxon>
        <taxon>Blastocystis</taxon>
    </lineage>
</organism>
<dbReference type="STRING" id="478820.A0A196S9G9"/>
<dbReference type="PANTHER" id="PTHR45947:SF3">
    <property type="entry name" value="SULFOQUINOVOSYL TRANSFERASE SQD2"/>
    <property type="match status" value="1"/>
</dbReference>
<protein>
    <submittedName>
        <fullName evidence="4">Transposase</fullName>
    </submittedName>
</protein>
<dbReference type="Proteomes" id="UP000078348">
    <property type="component" value="Unassembled WGS sequence"/>
</dbReference>
<evidence type="ECO:0000259" key="3">
    <source>
        <dbReference type="Pfam" id="PF13439"/>
    </source>
</evidence>